<evidence type="ECO:0000256" key="4">
    <source>
        <dbReference type="ARBA" id="ARBA00007495"/>
    </source>
</evidence>
<evidence type="ECO:0000256" key="13">
    <source>
        <dbReference type="SAM" id="SignalP"/>
    </source>
</evidence>
<evidence type="ECO:0000256" key="12">
    <source>
        <dbReference type="RuleBase" id="RU361174"/>
    </source>
</evidence>
<dbReference type="PANTHER" id="PTHR31490:SF35">
    <property type="entry name" value="ENDO-1,4-BETA-XYLANASE"/>
    <property type="match status" value="1"/>
</dbReference>
<organism evidence="16 17">
    <name type="scientific">Staphylotrichum tortipilum</name>
    <dbReference type="NCBI Taxonomy" id="2831512"/>
    <lineage>
        <taxon>Eukaryota</taxon>
        <taxon>Fungi</taxon>
        <taxon>Dikarya</taxon>
        <taxon>Ascomycota</taxon>
        <taxon>Pezizomycotina</taxon>
        <taxon>Sordariomycetes</taxon>
        <taxon>Sordariomycetidae</taxon>
        <taxon>Sordariales</taxon>
        <taxon>Chaetomiaceae</taxon>
        <taxon>Staphylotrichum</taxon>
    </lineage>
</organism>
<proteinExistence type="inferred from homology"/>
<dbReference type="AlphaFoldDB" id="A0AAN6RQE6"/>
<accession>A0AAN6RQE6</accession>
<evidence type="ECO:0000313" key="16">
    <source>
        <dbReference type="EMBL" id="KAK3899165.1"/>
    </source>
</evidence>
<comment type="subcellular location">
    <subcellularLocation>
        <location evidence="2">Secreted</location>
    </subcellularLocation>
</comment>
<keyword evidence="6" id="KW-0858">Xylan degradation</keyword>
<keyword evidence="11 12" id="KW-0624">Polysaccharide degradation</keyword>
<dbReference type="EMBL" id="MU855824">
    <property type="protein sequence ID" value="KAK3899165.1"/>
    <property type="molecule type" value="Genomic_DNA"/>
</dbReference>
<dbReference type="GO" id="GO:0005576">
    <property type="term" value="C:extracellular region"/>
    <property type="evidence" value="ECO:0007669"/>
    <property type="project" value="UniProtKB-SubCell"/>
</dbReference>
<keyword evidence="9 12" id="KW-0119">Carbohydrate metabolism</keyword>
<keyword evidence="10 12" id="KW-0326">Glycosidase</keyword>
<dbReference type="Gene3D" id="3.20.20.80">
    <property type="entry name" value="Glycosidases"/>
    <property type="match status" value="1"/>
</dbReference>
<evidence type="ECO:0000256" key="1">
    <source>
        <dbReference type="ARBA" id="ARBA00000681"/>
    </source>
</evidence>
<dbReference type="Pfam" id="PF00734">
    <property type="entry name" value="CBM_1"/>
    <property type="match status" value="1"/>
</dbReference>
<feature type="domain" description="CBM1" evidence="14">
    <location>
        <begin position="386"/>
        <end position="422"/>
    </location>
</feature>
<dbReference type="GO" id="GO:0030248">
    <property type="term" value="F:cellulose binding"/>
    <property type="evidence" value="ECO:0007669"/>
    <property type="project" value="InterPro"/>
</dbReference>
<evidence type="ECO:0000256" key="10">
    <source>
        <dbReference type="ARBA" id="ARBA00023295"/>
    </source>
</evidence>
<evidence type="ECO:0000256" key="5">
    <source>
        <dbReference type="ARBA" id="ARBA00022525"/>
    </source>
</evidence>
<keyword evidence="7 13" id="KW-0732">Signal</keyword>
<dbReference type="PROSITE" id="PS51760">
    <property type="entry name" value="GH10_2"/>
    <property type="match status" value="1"/>
</dbReference>
<dbReference type="GO" id="GO:0045493">
    <property type="term" value="P:xylan catabolic process"/>
    <property type="evidence" value="ECO:0007669"/>
    <property type="project" value="UniProtKB-KW"/>
</dbReference>
<evidence type="ECO:0000259" key="15">
    <source>
        <dbReference type="PROSITE" id="PS51760"/>
    </source>
</evidence>
<dbReference type="PANTHER" id="PTHR31490">
    <property type="entry name" value="GLYCOSYL HYDROLASE"/>
    <property type="match status" value="1"/>
</dbReference>
<dbReference type="Proteomes" id="UP001303889">
    <property type="component" value="Unassembled WGS sequence"/>
</dbReference>
<evidence type="ECO:0000256" key="6">
    <source>
        <dbReference type="ARBA" id="ARBA00022651"/>
    </source>
</evidence>
<dbReference type="PROSITE" id="PS51164">
    <property type="entry name" value="CBM1_2"/>
    <property type="match status" value="1"/>
</dbReference>
<evidence type="ECO:0000313" key="17">
    <source>
        <dbReference type="Proteomes" id="UP001303889"/>
    </source>
</evidence>
<evidence type="ECO:0000256" key="9">
    <source>
        <dbReference type="ARBA" id="ARBA00023277"/>
    </source>
</evidence>
<dbReference type="SUPFAM" id="SSF51445">
    <property type="entry name" value="(Trans)glycosidases"/>
    <property type="match status" value="1"/>
</dbReference>
<dbReference type="InterPro" id="IPR044846">
    <property type="entry name" value="GH10"/>
</dbReference>
<evidence type="ECO:0000256" key="8">
    <source>
        <dbReference type="ARBA" id="ARBA00022801"/>
    </source>
</evidence>
<dbReference type="EC" id="3.2.1.8" evidence="12"/>
<dbReference type="SMART" id="SM00236">
    <property type="entry name" value="fCBD"/>
    <property type="match status" value="1"/>
</dbReference>
<evidence type="ECO:0000256" key="7">
    <source>
        <dbReference type="ARBA" id="ARBA00022729"/>
    </source>
</evidence>
<dbReference type="InterPro" id="IPR017853">
    <property type="entry name" value="GH"/>
</dbReference>
<feature type="signal peptide" evidence="13">
    <location>
        <begin position="1"/>
        <end position="18"/>
    </location>
</feature>
<evidence type="ECO:0000256" key="11">
    <source>
        <dbReference type="ARBA" id="ARBA00023326"/>
    </source>
</evidence>
<reference evidence="16" key="1">
    <citation type="journal article" date="2023" name="Mol. Phylogenet. Evol.">
        <title>Genome-scale phylogeny and comparative genomics of the fungal order Sordariales.</title>
        <authorList>
            <person name="Hensen N."/>
            <person name="Bonometti L."/>
            <person name="Westerberg I."/>
            <person name="Brannstrom I.O."/>
            <person name="Guillou S."/>
            <person name="Cros-Aarteil S."/>
            <person name="Calhoun S."/>
            <person name="Haridas S."/>
            <person name="Kuo A."/>
            <person name="Mondo S."/>
            <person name="Pangilinan J."/>
            <person name="Riley R."/>
            <person name="LaButti K."/>
            <person name="Andreopoulos B."/>
            <person name="Lipzen A."/>
            <person name="Chen C."/>
            <person name="Yan M."/>
            <person name="Daum C."/>
            <person name="Ng V."/>
            <person name="Clum A."/>
            <person name="Steindorff A."/>
            <person name="Ohm R.A."/>
            <person name="Martin F."/>
            <person name="Silar P."/>
            <person name="Natvig D.O."/>
            <person name="Lalanne C."/>
            <person name="Gautier V."/>
            <person name="Ament-Velasquez S.L."/>
            <person name="Kruys A."/>
            <person name="Hutchinson M.I."/>
            <person name="Powell A.J."/>
            <person name="Barry K."/>
            <person name="Miller A.N."/>
            <person name="Grigoriev I.V."/>
            <person name="Debuchy R."/>
            <person name="Gladieux P."/>
            <person name="Hiltunen Thoren M."/>
            <person name="Johannesson H."/>
        </authorList>
    </citation>
    <scope>NUCLEOTIDE SEQUENCE</scope>
    <source>
        <strain evidence="16">CBS 103.79</strain>
    </source>
</reference>
<keyword evidence="17" id="KW-1185">Reference proteome</keyword>
<dbReference type="GO" id="GO:0031176">
    <property type="term" value="F:endo-1,4-beta-xylanase activity"/>
    <property type="evidence" value="ECO:0007669"/>
    <property type="project" value="UniProtKB-EC"/>
</dbReference>
<keyword evidence="8 12" id="KW-0378">Hydrolase</keyword>
<dbReference type="PRINTS" id="PR00134">
    <property type="entry name" value="GLHYDRLASE10"/>
</dbReference>
<comment type="similarity">
    <text evidence="4 12">Belongs to the glycosyl hydrolase 10 (cellulase F) family.</text>
</comment>
<dbReference type="InterPro" id="IPR000254">
    <property type="entry name" value="CBD"/>
</dbReference>
<name>A0AAN6RQE6_9PEZI</name>
<feature type="chain" id="PRO_5042924191" description="Beta-xylanase" evidence="13">
    <location>
        <begin position="19"/>
        <end position="422"/>
    </location>
</feature>
<dbReference type="InterPro" id="IPR035971">
    <property type="entry name" value="CBD_sf"/>
</dbReference>
<dbReference type="SMART" id="SM00633">
    <property type="entry name" value="Glyco_10"/>
    <property type="match status" value="1"/>
</dbReference>
<sequence>MRTKTLIATLLAPAAVQAGLNDLAVRAGLKYFGTALGESAVNSDATYASIISDKSEFGQLVPENGQKWDSTEPSQGQFNYASGDITANKAKANGQLMRCHALIWHSQLPSWVSSPTWTKEALTAVMQSHINNVMGHYKGQCYAWDVINEAVNDDGNWRDSVYLRTFSTDYFPLSFKLAKAADPNTKLYYNDYNLEYNGAKTDRAVELVKIIQAAGAPIDGVGFQGHLIVGGTPGRSSLATALKRFTALGVEVAYTELDIRHSSLPASASAQVTQGNDYANVVGSCLDTAGCVGVTVWGFSDKYSWVPSTFSGAGDALIYDKDFNKKAAWTSVSSVLAAKATNPPASSSTAVVTSTKTTTFSTITTVASSTKTTSTAASTTTSAGGPEQTRWGQCAGLSYSGPTKCQAPWTCQYQNDWYSQCL</sequence>
<evidence type="ECO:0000256" key="3">
    <source>
        <dbReference type="ARBA" id="ARBA00004851"/>
    </source>
</evidence>
<comment type="caution">
    <text evidence="16">The sequence shown here is derived from an EMBL/GenBank/DDBJ whole genome shotgun (WGS) entry which is preliminary data.</text>
</comment>
<feature type="domain" description="GH10" evidence="15">
    <location>
        <begin position="44"/>
        <end position="335"/>
    </location>
</feature>
<dbReference type="SUPFAM" id="SSF57180">
    <property type="entry name" value="Cellulose-binding domain"/>
    <property type="match status" value="1"/>
</dbReference>
<protein>
    <recommendedName>
        <fullName evidence="12">Beta-xylanase</fullName>
        <ecNumber evidence="12">3.2.1.8</ecNumber>
    </recommendedName>
</protein>
<comment type="catalytic activity">
    <reaction evidence="1 12">
        <text>Endohydrolysis of (1-&gt;4)-beta-D-xylosidic linkages in xylans.</text>
        <dbReference type="EC" id="3.2.1.8"/>
    </reaction>
</comment>
<evidence type="ECO:0000259" key="14">
    <source>
        <dbReference type="PROSITE" id="PS51164"/>
    </source>
</evidence>
<gene>
    <name evidence="16" type="ORF">C8A05DRAFT_37239</name>
</gene>
<dbReference type="Pfam" id="PF00331">
    <property type="entry name" value="Glyco_hydro_10"/>
    <property type="match status" value="1"/>
</dbReference>
<reference evidence="16" key="2">
    <citation type="submission" date="2023-05" db="EMBL/GenBank/DDBJ databases">
        <authorList>
            <consortium name="Lawrence Berkeley National Laboratory"/>
            <person name="Steindorff A."/>
            <person name="Hensen N."/>
            <person name="Bonometti L."/>
            <person name="Westerberg I."/>
            <person name="Brannstrom I.O."/>
            <person name="Guillou S."/>
            <person name="Cros-Aarteil S."/>
            <person name="Calhoun S."/>
            <person name="Haridas S."/>
            <person name="Kuo A."/>
            <person name="Mondo S."/>
            <person name="Pangilinan J."/>
            <person name="Riley R."/>
            <person name="Labutti K."/>
            <person name="Andreopoulos B."/>
            <person name="Lipzen A."/>
            <person name="Chen C."/>
            <person name="Yanf M."/>
            <person name="Daum C."/>
            <person name="Ng V."/>
            <person name="Clum A."/>
            <person name="Ohm R."/>
            <person name="Martin F."/>
            <person name="Silar P."/>
            <person name="Natvig D."/>
            <person name="Lalanne C."/>
            <person name="Gautier V."/>
            <person name="Ament-Velasquez S.L."/>
            <person name="Kruys A."/>
            <person name="Hutchinson M.I."/>
            <person name="Powell A.J."/>
            <person name="Barry K."/>
            <person name="Miller A.N."/>
            <person name="Grigoriev I.V."/>
            <person name="Debuchy R."/>
            <person name="Gladieux P."/>
            <person name="Thoren M.H."/>
            <person name="Johannesson H."/>
        </authorList>
    </citation>
    <scope>NUCLEOTIDE SEQUENCE</scope>
    <source>
        <strain evidence="16">CBS 103.79</strain>
    </source>
</reference>
<evidence type="ECO:0000256" key="2">
    <source>
        <dbReference type="ARBA" id="ARBA00004613"/>
    </source>
</evidence>
<comment type="pathway">
    <text evidence="3">Glycan degradation; xylan degradation.</text>
</comment>
<dbReference type="InterPro" id="IPR001000">
    <property type="entry name" value="GH10_dom"/>
</dbReference>
<keyword evidence="5" id="KW-0964">Secreted</keyword>